<feature type="compositionally biased region" description="Polar residues" evidence="1">
    <location>
        <begin position="17"/>
        <end position="31"/>
    </location>
</feature>
<evidence type="ECO:0008006" key="5">
    <source>
        <dbReference type="Google" id="ProtNLM"/>
    </source>
</evidence>
<feature type="transmembrane region" description="Helical" evidence="2">
    <location>
        <begin position="281"/>
        <end position="298"/>
    </location>
</feature>
<dbReference type="OrthoDB" id="163483at2157"/>
<feature type="transmembrane region" description="Helical" evidence="2">
    <location>
        <begin position="106"/>
        <end position="125"/>
    </location>
</feature>
<evidence type="ECO:0000313" key="4">
    <source>
        <dbReference type="Proteomes" id="UP000282323"/>
    </source>
</evidence>
<keyword evidence="4" id="KW-1185">Reference proteome</keyword>
<evidence type="ECO:0000256" key="2">
    <source>
        <dbReference type="SAM" id="Phobius"/>
    </source>
</evidence>
<evidence type="ECO:0000256" key="1">
    <source>
        <dbReference type="SAM" id="MobiDB-lite"/>
    </source>
</evidence>
<sequence length="340" mass="35458">MTGDRDADSGDRGGGSNQEANGRGTDSNPESGGQRAEADDGTASSSPGENDTPPETPDAPPGTLLESDAPPGSEPRRTPNDESGQNGGNGNGSVLRAAFGRLYRDPFLWIPFLVAGVVLLAAEWLRERDPLPTAPGIDGSTITVSYTFYPTGTPTIVRPLGALVDLPRSTLVYGLGLEVVTLVVVAGAGWLTVARAGGVEPRLDRLGEYVGFVLAIGFSGRLFEEIGLEYTGGSLLVALALLAVVAYVFVRLFLWPVVILLEGRPVRSIRTSWRGSRGQGTTLFGLVVILGLGSWALAQVPHVGTALSVAVVGSVHAVVLVVLVDRLTADSEDGRFSDTG</sequence>
<keyword evidence="2" id="KW-0812">Transmembrane</keyword>
<reference evidence="3 4" key="1">
    <citation type="submission" date="2018-10" db="EMBL/GenBank/DDBJ databases">
        <title>Natrarchaeobius chitinivorans gen. nov., sp. nov., and Natrarchaeobius haloalkaliphilus sp. nov., alkaliphilic, chitin-utilizing haloarchaea from hypersaline alkaline lakes.</title>
        <authorList>
            <person name="Sorokin D.Y."/>
            <person name="Elcheninov A.G."/>
            <person name="Kostrikina N.A."/>
            <person name="Bale N.J."/>
            <person name="Sinninghe Damste J.S."/>
            <person name="Khijniak T.V."/>
            <person name="Kublanov I.V."/>
            <person name="Toshchakov S.V."/>
        </authorList>
    </citation>
    <scope>NUCLEOTIDE SEQUENCE [LARGE SCALE GENOMIC DNA]</scope>
    <source>
        <strain evidence="3 4">AArcht4T</strain>
    </source>
</reference>
<feature type="region of interest" description="Disordered" evidence="1">
    <location>
        <begin position="1"/>
        <end position="91"/>
    </location>
</feature>
<feature type="transmembrane region" description="Helical" evidence="2">
    <location>
        <begin position="304"/>
        <end position="324"/>
    </location>
</feature>
<dbReference type="AlphaFoldDB" id="A0A3N6ML66"/>
<feature type="compositionally biased region" description="Basic and acidic residues" evidence="1">
    <location>
        <begin position="1"/>
        <end position="11"/>
    </location>
</feature>
<evidence type="ECO:0000313" key="3">
    <source>
        <dbReference type="EMBL" id="RQG95066.1"/>
    </source>
</evidence>
<keyword evidence="2" id="KW-1133">Transmembrane helix</keyword>
<accession>A0A3N6ML66</accession>
<organism evidence="3 4">
    <name type="scientific">Natrarchaeobius chitinivorans</name>
    <dbReference type="NCBI Taxonomy" id="1679083"/>
    <lineage>
        <taxon>Archaea</taxon>
        <taxon>Methanobacteriati</taxon>
        <taxon>Methanobacteriota</taxon>
        <taxon>Stenosarchaea group</taxon>
        <taxon>Halobacteria</taxon>
        <taxon>Halobacteriales</taxon>
        <taxon>Natrialbaceae</taxon>
        <taxon>Natrarchaeobius</taxon>
    </lineage>
</organism>
<gene>
    <name evidence="3" type="ORF">EA473_08880</name>
</gene>
<proteinExistence type="predicted"/>
<dbReference type="RefSeq" id="WP_124195279.1">
    <property type="nucleotide sequence ID" value="NZ_REGA01000006.1"/>
</dbReference>
<keyword evidence="2" id="KW-0472">Membrane</keyword>
<dbReference type="EMBL" id="REGA01000006">
    <property type="protein sequence ID" value="RQG95066.1"/>
    <property type="molecule type" value="Genomic_DNA"/>
</dbReference>
<feature type="transmembrane region" description="Helical" evidence="2">
    <location>
        <begin position="206"/>
        <end position="223"/>
    </location>
</feature>
<dbReference type="Proteomes" id="UP000282323">
    <property type="component" value="Unassembled WGS sequence"/>
</dbReference>
<comment type="caution">
    <text evidence="3">The sequence shown here is derived from an EMBL/GenBank/DDBJ whole genome shotgun (WGS) entry which is preliminary data.</text>
</comment>
<feature type="transmembrane region" description="Helical" evidence="2">
    <location>
        <begin position="171"/>
        <end position="194"/>
    </location>
</feature>
<protein>
    <recommendedName>
        <fullName evidence="5">Glycerophosphoryl diester phosphodiesterase membrane domain-containing protein</fullName>
    </recommendedName>
</protein>
<name>A0A3N6ML66_NATCH</name>
<feature type="transmembrane region" description="Helical" evidence="2">
    <location>
        <begin position="235"/>
        <end position="261"/>
    </location>
</feature>